<dbReference type="GO" id="GO:0030388">
    <property type="term" value="P:fructose 1,6-bisphosphate metabolic process"/>
    <property type="evidence" value="ECO:0007669"/>
    <property type="project" value="TreeGrafter"/>
</dbReference>
<feature type="binding site" evidence="14">
    <location>
        <position position="111"/>
    </location>
    <ligand>
        <name>Mg(2+)</name>
        <dbReference type="ChEBI" id="CHEBI:18420"/>
        <note>catalytic</note>
    </ligand>
</feature>
<dbReference type="InterPro" id="IPR012828">
    <property type="entry name" value="PFKA_ATP_prok"/>
</dbReference>
<dbReference type="FunFam" id="3.40.50.460:FF:000002">
    <property type="entry name" value="ATP-dependent 6-phosphofructokinase"/>
    <property type="match status" value="1"/>
</dbReference>
<comment type="cofactor">
    <cofactor evidence="1 14">
        <name>Mg(2+)</name>
        <dbReference type="ChEBI" id="CHEBI:18420"/>
    </cofactor>
</comment>
<evidence type="ECO:0000256" key="10">
    <source>
        <dbReference type="ARBA" id="ARBA00022840"/>
    </source>
</evidence>
<dbReference type="PIRSF" id="PIRSF000532">
    <property type="entry name" value="ATP_PFK_prok"/>
    <property type="match status" value="1"/>
</dbReference>
<dbReference type="EMBL" id="JACHKT010000023">
    <property type="protein sequence ID" value="MBB6004393.1"/>
    <property type="molecule type" value="Genomic_DNA"/>
</dbReference>
<evidence type="ECO:0000256" key="4">
    <source>
        <dbReference type="ARBA" id="ARBA00022490"/>
    </source>
</evidence>
<dbReference type="GO" id="GO:0005524">
    <property type="term" value="F:ATP binding"/>
    <property type="evidence" value="ECO:0007669"/>
    <property type="project" value="UniProtKB-UniRule"/>
</dbReference>
<dbReference type="InterPro" id="IPR035966">
    <property type="entry name" value="PKF_sf"/>
</dbReference>
<evidence type="ECO:0000256" key="2">
    <source>
        <dbReference type="ARBA" id="ARBA00004496"/>
    </source>
</evidence>
<keyword evidence="6 14" id="KW-0808">Transferase</keyword>
<evidence type="ECO:0000259" key="15">
    <source>
        <dbReference type="Pfam" id="PF00365"/>
    </source>
</evidence>
<feature type="domain" description="Phosphofructokinase" evidence="15">
    <location>
        <begin position="11"/>
        <end position="285"/>
    </location>
</feature>
<dbReference type="GO" id="GO:0005945">
    <property type="term" value="C:6-phosphofructokinase complex"/>
    <property type="evidence" value="ECO:0007669"/>
    <property type="project" value="TreeGrafter"/>
</dbReference>
<dbReference type="Proteomes" id="UP000524404">
    <property type="component" value="Unassembled WGS sequence"/>
</dbReference>
<dbReference type="Pfam" id="PF00365">
    <property type="entry name" value="PFK"/>
    <property type="match status" value="1"/>
</dbReference>
<feature type="binding site" evidence="14">
    <location>
        <position position="19"/>
    </location>
    <ligand>
        <name>ATP</name>
        <dbReference type="ChEBI" id="CHEBI:30616"/>
    </ligand>
</feature>
<proteinExistence type="inferred from homology"/>
<evidence type="ECO:0000256" key="6">
    <source>
        <dbReference type="ARBA" id="ARBA00022679"/>
    </source>
</evidence>
<evidence type="ECO:0000256" key="11">
    <source>
        <dbReference type="ARBA" id="ARBA00022842"/>
    </source>
</evidence>
<dbReference type="EC" id="2.7.1.11" evidence="14"/>
<comment type="function">
    <text evidence="14">Catalyzes the phosphorylation of D-fructose 6-phosphate to fructose 1,6-bisphosphate by ATP, the first committing step of glycolysis.</text>
</comment>
<evidence type="ECO:0000256" key="5">
    <source>
        <dbReference type="ARBA" id="ARBA00022533"/>
    </source>
</evidence>
<dbReference type="GO" id="GO:0003872">
    <property type="term" value="F:6-phosphofructokinase activity"/>
    <property type="evidence" value="ECO:0007669"/>
    <property type="project" value="UniProtKB-UniRule"/>
</dbReference>
<evidence type="ECO:0000256" key="7">
    <source>
        <dbReference type="ARBA" id="ARBA00022723"/>
    </source>
</evidence>
<dbReference type="GO" id="GO:0016208">
    <property type="term" value="F:AMP binding"/>
    <property type="evidence" value="ECO:0007669"/>
    <property type="project" value="TreeGrafter"/>
</dbReference>
<feature type="binding site" description="in other chain" evidence="14">
    <location>
        <begin position="179"/>
        <end position="181"/>
    </location>
    <ligand>
        <name>substrate</name>
        <note>ligand shared between dimeric partners</note>
    </ligand>
</feature>
<feature type="binding site" description="in other chain" evidence="14">
    <location>
        <begin position="262"/>
        <end position="265"/>
    </location>
    <ligand>
        <name>substrate</name>
        <note>ligand shared between dimeric partners</note>
    </ligand>
</feature>
<dbReference type="Gene3D" id="3.40.50.450">
    <property type="match status" value="1"/>
</dbReference>
<keyword evidence="17" id="KW-1185">Reference proteome</keyword>
<comment type="subunit">
    <text evidence="14">Homotetramer.</text>
</comment>
<feature type="binding site" evidence="14">
    <location>
        <position position="172"/>
    </location>
    <ligand>
        <name>substrate</name>
        <note>ligand shared between dimeric partners</note>
    </ligand>
</feature>
<name>A0A841ETL2_9BACT</name>
<sequence>MSKSETQKIQKIAVMTSGGDVPGLNACIRAVVRTAIFNQLKIVGIQHGFEGLIAGDFVPLHAQSVSNIIQLGGTMLKSSRSELFRTKEGRLLAYEKIKKENIDAIVLIGGDGSFAGVNAFIQEYADIPFIGIPKTIDNDIAGTDVCIGYDTALNTAMEAIDKIRDTAESHERIFLVEVMGRDSGYIAYGAGLASGAESILIPETKADIENLENILKKGWNRKKASLIIVVAEGDENGGAYKTAEMVKKYMPTHYVGICILGHIQRGGSPSAADRILASRFGYTSVIALLEGKKNIMVGIQKNELCFTPFEEVKKQHLQINQSTLNMLNALTS</sequence>
<dbReference type="NCBIfam" id="TIGR02482">
    <property type="entry name" value="PFKA_ATP"/>
    <property type="match status" value="1"/>
</dbReference>
<dbReference type="GO" id="GO:0042802">
    <property type="term" value="F:identical protein binding"/>
    <property type="evidence" value="ECO:0007669"/>
    <property type="project" value="TreeGrafter"/>
</dbReference>
<evidence type="ECO:0000313" key="16">
    <source>
        <dbReference type="EMBL" id="MBB6004393.1"/>
    </source>
</evidence>
<evidence type="ECO:0000313" key="17">
    <source>
        <dbReference type="Proteomes" id="UP000524404"/>
    </source>
</evidence>
<evidence type="ECO:0000256" key="1">
    <source>
        <dbReference type="ARBA" id="ARBA00001946"/>
    </source>
</evidence>
<comment type="activity regulation">
    <text evidence="14">Allosterically activated by ADP and other diphosphonucleosides, and allosterically inhibited by phosphoenolpyruvate.</text>
</comment>
<feature type="binding site" evidence="14">
    <location>
        <begin position="110"/>
        <end position="113"/>
    </location>
    <ligand>
        <name>ATP</name>
        <dbReference type="ChEBI" id="CHEBI:30616"/>
    </ligand>
</feature>
<organism evidence="16 17">
    <name type="scientific">Arcicella rosea</name>
    <dbReference type="NCBI Taxonomy" id="502909"/>
    <lineage>
        <taxon>Bacteria</taxon>
        <taxon>Pseudomonadati</taxon>
        <taxon>Bacteroidota</taxon>
        <taxon>Cytophagia</taxon>
        <taxon>Cytophagales</taxon>
        <taxon>Flectobacillaceae</taxon>
        <taxon>Arcicella</taxon>
    </lineage>
</organism>
<feature type="binding site" evidence="14">
    <location>
        <begin position="29"/>
        <end position="33"/>
    </location>
    <ligand>
        <name>ADP</name>
        <dbReference type="ChEBI" id="CHEBI:456216"/>
        <note>allosteric activator; ligand shared between dimeric partners</note>
    </ligand>
</feature>
<dbReference type="GO" id="GO:0070095">
    <property type="term" value="F:fructose-6-phosphate binding"/>
    <property type="evidence" value="ECO:0007669"/>
    <property type="project" value="TreeGrafter"/>
</dbReference>
<keyword evidence="8 14" id="KW-0547">Nucleotide-binding</keyword>
<comment type="subcellular location">
    <subcellularLocation>
        <location evidence="2 14">Cytoplasm</location>
    </subcellularLocation>
</comment>
<keyword evidence="4 14" id="KW-0963">Cytoplasm</keyword>
<dbReference type="NCBIfam" id="NF002872">
    <property type="entry name" value="PRK03202.1"/>
    <property type="match status" value="1"/>
</dbReference>
<comment type="catalytic activity">
    <reaction evidence="13 14">
        <text>beta-D-fructose 6-phosphate + ATP = beta-D-fructose 1,6-bisphosphate + ADP + H(+)</text>
        <dbReference type="Rhea" id="RHEA:16109"/>
        <dbReference type="ChEBI" id="CHEBI:15378"/>
        <dbReference type="ChEBI" id="CHEBI:30616"/>
        <dbReference type="ChEBI" id="CHEBI:32966"/>
        <dbReference type="ChEBI" id="CHEBI:57634"/>
        <dbReference type="ChEBI" id="CHEBI:456216"/>
        <dbReference type="EC" id="2.7.1.11"/>
    </reaction>
</comment>
<dbReference type="Gene3D" id="3.40.50.460">
    <property type="entry name" value="Phosphofructokinase domain"/>
    <property type="match status" value="1"/>
</dbReference>
<comment type="caution">
    <text evidence="14">Lacks conserved residue(s) required for the propagation of feature annotation.</text>
</comment>
<evidence type="ECO:0000256" key="3">
    <source>
        <dbReference type="ARBA" id="ARBA00004679"/>
    </source>
</evidence>
<gene>
    <name evidence="14" type="primary">pfkA</name>
    <name evidence="16" type="ORF">HNP25_003056</name>
</gene>
<dbReference type="AlphaFoldDB" id="A0A841ETL2"/>
<feature type="binding site" description="in other chain" evidence="14">
    <location>
        <position position="232"/>
    </location>
    <ligand>
        <name>substrate</name>
        <note>ligand shared between dimeric partners</note>
    </ligand>
</feature>
<keyword evidence="11 14" id="KW-0460">Magnesium</keyword>
<dbReference type="PRINTS" id="PR00476">
    <property type="entry name" value="PHFRCTKINASE"/>
</dbReference>
<evidence type="ECO:0000256" key="12">
    <source>
        <dbReference type="ARBA" id="ARBA00023152"/>
    </source>
</evidence>
<reference evidence="16 17" key="1">
    <citation type="submission" date="2020-08" db="EMBL/GenBank/DDBJ databases">
        <title>Functional genomics of gut bacteria from endangered species of beetles.</title>
        <authorList>
            <person name="Carlos-Shanley C."/>
        </authorList>
    </citation>
    <scope>NUCLEOTIDE SEQUENCE [LARGE SCALE GENOMIC DNA]</scope>
    <source>
        <strain evidence="16 17">S00070</strain>
    </source>
</reference>
<keyword evidence="9 14" id="KW-0418">Kinase</keyword>
<dbReference type="HAMAP" id="MF_00339">
    <property type="entry name" value="Phosphofructokinase_I_B1"/>
    <property type="match status" value="1"/>
</dbReference>
<keyword evidence="10 14" id="KW-0067">ATP-binding</keyword>
<evidence type="ECO:0000256" key="8">
    <source>
        <dbReference type="ARBA" id="ARBA00022741"/>
    </source>
</evidence>
<feature type="binding site" description="in other chain" evidence="14">
    <location>
        <position position="164"/>
    </location>
    <ligand>
        <name>ADP</name>
        <dbReference type="ChEBI" id="CHEBI:456216"/>
        <note>allosteric activator; ligand shared between dimeric partners</note>
    </ligand>
</feature>
<feature type="binding site" description="in other chain" evidence="14">
    <location>
        <position position="221"/>
    </location>
    <ligand>
        <name>ADP</name>
        <dbReference type="ChEBI" id="CHEBI:456216"/>
        <note>allosteric activator; ligand shared between dimeric partners</note>
    </ligand>
</feature>
<feature type="binding site" description="in other chain" evidence="14">
    <location>
        <begin position="223"/>
        <end position="225"/>
    </location>
    <ligand>
        <name>ADP</name>
        <dbReference type="ChEBI" id="CHEBI:456216"/>
        <note>allosteric activator; ligand shared between dimeric partners</note>
    </ligand>
</feature>
<keyword evidence="5 14" id="KW-0021">Allosteric enzyme</keyword>
<dbReference type="SUPFAM" id="SSF53784">
    <property type="entry name" value="Phosphofructokinase"/>
    <property type="match status" value="1"/>
</dbReference>
<dbReference type="GO" id="GO:0006002">
    <property type="term" value="P:fructose 6-phosphate metabolic process"/>
    <property type="evidence" value="ECO:0007669"/>
    <property type="project" value="UniProtKB-UniRule"/>
</dbReference>
<evidence type="ECO:0000256" key="13">
    <source>
        <dbReference type="ARBA" id="ARBA00048070"/>
    </source>
</evidence>
<dbReference type="UniPathway" id="UPA00109">
    <property type="reaction ID" value="UER00182"/>
</dbReference>
<accession>A0A841ETL2</accession>
<dbReference type="InterPro" id="IPR012003">
    <property type="entry name" value="ATP_PFK_prok-type"/>
</dbReference>
<comment type="pathway">
    <text evidence="3 14">Carbohydrate degradation; glycolysis; D-glyceraldehyde 3-phosphate and glycerone phosphate from D-glucose: step 3/4.</text>
</comment>
<evidence type="ECO:0000256" key="14">
    <source>
        <dbReference type="HAMAP-Rule" id="MF_00339"/>
    </source>
</evidence>
<keyword evidence="12 14" id="KW-0324">Glycolysis</keyword>
<dbReference type="PANTHER" id="PTHR13697:SF4">
    <property type="entry name" value="ATP-DEPENDENT 6-PHOSPHOFRUCTOKINASE"/>
    <property type="match status" value="1"/>
</dbReference>
<dbReference type="InterPro" id="IPR022953">
    <property type="entry name" value="ATP_PFK"/>
</dbReference>
<feature type="binding site" evidence="14">
    <location>
        <begin position="80"/>
        <end position="81"/>
    </location>
    <ligand>
        <name>ATP</name>
        <dbReference type="ChEBI" id="CHEBI:30616"/>
    </ligand>
</feature>
<dbReference type="PANTHER" id="PTHR13697">
    <property type="entry name" value="PHOSPHOFRUCTOKINASE"/>
    <property type="match status" value="1"/>
</dbReference>
<protein>
    <recommendedName>
        <fullName evidence="14">ATP-dependent 6-phosphofructokinase</fullName>
        <shortName evidence="14">ATP-PFK</shortName>
        <shortName evidence="14">Phosphofructokinase</shortName>
        <ecNumber evidence="14">2.7.1.11</ecNumber>
    </recommendedName>
    <alternativeName>
        <fullName evidence="14">Phosphohexokinase</fullName>
    </alternativeName>
</protein>
<feature type="binding site" description="in other chain" evidence="14">
    <location>
        <begin position="135"/>
        <end position="137"/>
    </location>
    <ligand>
        <name>substrate</name>
        <note>ligand shared between dimeric partners</note>
    </ligand>
</feature>
<dbReference type="GO" id="GO:0046872">
    <property type="term" value="F:metal ion binding"/>
    <property type="evidence" value="ECO:0007669"/>
    <property type="project" value="UniProtKB-KW"/>
</dbReference>
<dbReference type="GO" id="GO:0061621">
    <property type="term" value="P:canonical glycolysis"/>
    <property type="evidence" value="ECO:0007669"/>
    <property type="project" value="TreeGrafter"/>
</dbReference>
<evidence type="ECO:0000256" key="9">
    <source>
        <dbReference type="ARBA" id="ARBA00022777"/>
    </source>
</evidence>
<dbReference type="InterPro" id="IPR000023">
    <property type="entry name" value="Phosphofructokinase_dom"/>
</dbReference>
<comment type="similarity">
    <text evidence="14">Belongs to the phosphofructokinase type A (PFKA) family. ATP-dependent PFK group I subfamily. Prokaryotic clade 'B1' sub-subfamily.</text>
</comment>
<feature type="binding site" description="in other chain" evidence="14">
    <location>
        <begin position="195"/>
        <end position="197"/>
    </location>
    <ligand>
        <name>ADP</name>
        <dbReference type="ChEBI" id="CHEBI:456216"/>
        <note>allosteric activator; ligand shared between dimeric partners</note>
    </ligand>
</feature>
<dbReference type="GO" id="GO:0048029">
    <property type="term" value="F:monosaccharide binding"/>
    <property type="evidence" value="ECO:0007669"/>
    <property type="project" value="TreeGrafter"/>
</dbReference>
<feature type="active site" description="Proton acceptor" evidence="14">
    <location>
        <position position="137"/>
    </location>
</feature>
<comment type="caution">
    <text evidence="16">The sequence shown here is derived from an EMBL/GenBank/DDBJ whole genome shotgun (WGS) entry which is preliminary data.</text>
</comment>
<keyword evidence="7 14" id="KW-0479">Metal-binding</keyword>